<feature type="compositionally biased region" description="Basic and acidic residues" evidence="1">
    <location>
        <begin position="1"/>
        <end position="11"/>
    </location>
</feature>
<dbReference type="Gene3D" id="3.30.450.20">
    <property type="entry name" value="PAS domain"/>
    <property type="match status" value="1"/>
</dbReference>
<organism evidence="2 3">
    <name type="scientific">Candida viswanathii</name>
    <dbReference type="NCBI Taxonomy" id="5486"/>
    <lineage>
        <taxon>Eukaryota</taxon>
        <taxon>Fungi</taxon>
        <taxon>Dikarya</taxon>
        <taxon>Ascomycota</taxon>
        <taxon>Saccharomycotina</taxon>
        <taxon>Pichiomycetes</taxon>
        <taxon>Debaryomycetaceae</taxon>
        <taxon>Candida/Lodderomyces clade</taxon>
        <taxon>Candida</taxon>
    </lineage>
</organism>
<feature type="compositionally biased region" description="Polar residues" evidence="1">
    <location>
        <begin position="37"/>
        <end position="56"/>
    </location>
</feature>
<dbReference type="AlphaFoldDB" id="A0A367YJU6"/>
<gene>
    <name evidence="2" type="ORF">Cantr_01222</name>
</gene>
<dbReference type="SUPFAM" id="SSF55785">
    <property type="entry name" value="PYP-like sensor domain (PAS domain)"/>
    <property type="match status" value="1"/>
</dbReference>
<sequence>MSDIPEIKTPIDEDQDSLFDNSIFGKPELHHVLSDRSISPCHTDSDQSPSRQSLEQRLQERPGPTVIQHMPVSSYIKTPYSRQIGTKLASSNNPTIVMELDLDGNVRYLSKNWEYIVGTQIRKILNRHISKIIIANNDEDVQVFNTAIDAMIKEDCSYKIKFITATNHIRREKSLSRSQGMREMKLENVDCIRKVTTRKYQDLII</sequence>
<feature type="region of interest" description="Disordered" evidence="1">
    <location>
        <begin position="1"/>
        <end position="20"/>
    </location>
</feature>
<evidence type="ECO:0000313" key="2">
    <source>
        <dbReference type="EMBL" id="RCK65301.1"/>
    </source>
</evidence>
<accession>A0A367YJU6</accession>
<protein>
    <recommendedName>
        <fullName evidence="4">PAS domain-containing protein</fullName>
    </recommendedName>
</protein>
<keyword evidence="3" id="KW-1185">Reference proteome</keyword>
<name>A0A367YJU6_9ASCO</name>
<evidence type="ECO:0000256" key="1">
    <source>
        <dbReference type="SAM" id="MobiDB-lite"/>
    </source>
</evidence>
<dbReference type="InterPro" id="IPR035965">
    <property type="entry name" value="PAS-like_dom_sf"/>
</dbReference>
<comment type="caution">
    <text evidence="2">The sequence shown here is derived from an EMBL/GenBank/DDBJ whole genome shotgun (WGS) entry which is preliminary data.</text>
</comment>
<reference evidence="2 3" key="1">
    <citation type="submission" date="2018-06" db="EMBL/GenBank/DDBJ databases">
        <title>Whole genome sequencing of Candida tropicalis (genome annotated by CSBL at Korea University).</title>
        <authorList>
            <person name="Ahn J."/>
        </authorList>
    </citation>
    <scope>NUCLEOTIDE SEQUENCE [LARGE SCALE GENOMIC DNA]</scope>
    <source>
        <strain evidence="2 3">ATCC 20962</strain>
    </source>
</reference>
<dbReference type="Proteomes" id="UP000253472">
    <property type="component" value="Unassembled WGS sequence"/>
</dbReference>
<dbReference type="EMBL" id="QLNQ01000020">
    <property type="protein sequence ID" value="RCK65301.1"/>
    <property type="molecule type" value="Genomic_DNA"/>
</dbReference>
<feature type="region of interest" description="Disordered" evidence="1">
    <location>
        <begin position="37"/>
        <end position="65"/>
    </location>
</feature>
<dbReference type="OrthoDB" id="162894at2759"/>
<proteinExistence type="predicted"/>
<evidence type="ECO:0000313" key="3">
    <source>
        <dbReference type="Proteomes" id="UP000253472"/>
    </source>
</evidence>
<dbReference type="STRING" id="5486.A0A367YJU6"/>
<evidence type="ECO:0008006" key="4">
    <source>
        <dbReference type="Google" id="ProtNLM"/>
    </source>
</evidence>